<feature type="domain" description="Solute-binding protein family 5" evidence="5">
    <location>
        <begin position="91"/>
        <end position="411"/>
    </location>
</feature>
<dbReference type="EMBL" id="JBJDQH010000029">
    <property type="protein sequence ID" value="MFK4272629.1"/>
    <property type="molecule type" value="Genomic_DNA"/>
</dbReference>
<evidence type="ECO:0000256" key="2">
    <source>
        <dbReference type="ARBA" id="ARBA00022448"/>
    </source>
</evidence>
<evidence type="ECO:0000313" key="7">
    <source>
        <dbReference type="Proteomes" id="UP001620295"/>
    </source>
</evidence>
<gene>
    <name evidence="6" type="ORF">ACI2L5_48305</name>
</gene>
<dbReference type="PANTHER" id="PTHR30290">
    <property type="entry name" value="PERIPLASMIC BINDING COMPONENT OF ABC TRANSPORTER"/>
    <property type="match status" value="1"/>
</dbReference>
<protein>
    <submittedName>
        <fullName evidence="6">ABC transporter substrate-binding protein</fullName>
    </submittedName>
</protein>
<keyword evidence="3 4" id="KW-0732">Signal</keyword>
<evidence type="ECO:0000256" key="4">
    <source>
        <dbReference type="SAM" id="SignalP"/>
    </source>
</evidence>
<sequence length="520" mass="55354">MPLTKPAWRRRLIAGAAAGTALLTAAACSAANQPSGNSTTAGPVRDGGTLVVAQTSDLDPGSFLKTSVGNQLTEYAVLETLTAIDPKTGQPHGVLAKSFKLAPDAKSIDITLRDDVTFHSGRKLTASDVIFTLKKVQDPATGAANQPIAAKIKSMRTKGDHELTLTFSQPTPNIFDVFETMPILNPKTYAGYAAGKVVDGTGRFAWKSWTPGGKAVLTKYAKYRDAKNTHLDKIEINIINDPTAIVSAIRSGRIQYGVGVAAQDARSLSQQPGYALVKSGGSAIPFALDPTKPPFNNKAVRQAVHYAIDRNRIVEQVEGGQAVATNLPWRTSTTGYDQDQGKQYTYQPDKAKSILAKAGVKKASFEVVVLNTPEATGVFQIVKNNLAAVGLNAKPVLLSATEYDERIAKANMGTPAVLMMSSNALSPASAVVSRPELLPGKNLLHFKSAEYTKLVEEVTRAGEAGAQKKALHDYNAYFADQAFALPLITRPTMTVRSKSVGGVKATQAGYLDLGQAWLSD</sequence>
<organism evidence="6 7">
    <name type="scientific">Streptomyces milbemycinicus</name>
    <dbReference type="NCBI Taxonomy" id="476552"/>
    <lineage>
        <taxon>Bacteria</taxon>
        <taxon>Bacillati</taxon>
        <taxon>Actinomycetota</taxon>
        <taxon>Actinomycetes</taxon>
        <taxon>Kitasatosporales</taxon>
        <taxon>Streptomycetaceae</taxon>
        <taxon>Streptomyces</taxon>
    </lineage>
</organism>
<feature type="chain" id="PRO_5047424725" evidence="4">
    <location>
        <begin position="31"/>
        <end position="520"/>
    </location>
</feature>
<dbReference type="InterPro" id="IPR000914">
    <property type="entry name" value="SBP_5_dom"/>
</dbReference>
<dbReference type="Gene3D" id="3.40.190.10">
    <property type="entry name" value="Periplasmic binding protein-like II"/>
    <property type="match status" value="1"/>
</dbReference>
<evidence type="ECO:0000256" key="3">
    <source>
        <dbReference type="ARBA" id="ARBA00022729"/>
    </source>
</evidence>
<dbReference type="RefSeq" id="WP_358646537.1">
    <property type="nucleotide sequence ID" value="NZ_JBFACG010000033.1"/>
</dbReference>
<dbReference type="PANTHER" id="PTHR30290:SF9">
    <property type="entry name" value="OLIGOPEPTIDE-BINDING PROTEIN APPA"/>
    <property type="match status" value="1"/>
</dbReference>
<proteinExistence type="inferred from homology"/>
<dbReference type="Gene3D" id="3.10.105.10">
    <property type="entry name" value="Dipeptide-binding Protein, Domain 3"/>
    <property type="match status" value="1"/>
</dbReference>
<dbReference type="PROSITE" id="PS51257">
    <property type="entry name" value="PROKAR_LIPOPROTEIN"/>
    <property type="match status" value="1"/>
</dbReference>
<comment type="similarity">
    <text evidence="1">Belongs to the bacterial solute-binding protein 5 family.</text>
</comment>
<dbReference type="InterPro" id="IPR030678">
    <property type="entry name" value="Peptide/Ni-bd"/>
</dbReference>
<accession>A0ABW8M373</accession>
<evidence type="ECO:0000259" key="5">
    <source>
        <dbReference type="Pfam" id="PF00496"/>
    </source>
</evidence>
<name>A0ABW8M373_9ACTN</name>
<evidence type="ECO:0000313" key="6">
    <source>
        <dbReference type="EMBL" id="MFK4272629.1"/>
    </source>
</evidence>
<dbReference type="CDD" id="cd00995">
    <property type="entry name" value="PBP2_NikA_DppA_OppA_like"/>
    <property type="match status" value="1"/>
</dbReference>
<keyword evidence="7" id="KW-1185">Reference proteome</keyword>
<keyword evidence="2" id="KW-0813">Transport</keyword>
<dbReference type="InterPro" id="IPR039424">
    <property type="entry name" value="SBP_5"/>
</dbReference>
<dbReference type="InterPro" id="IPR006311">
    <property type="entry name" value="TAT_signal"/>
</dbReference>
<dbReference type="Pfam" id="PF00496">
    <property type="entry name" value="SBP_bac_5"/>
    <property type="match status" value="1"/>
</dbReference>
<dbReference type="SUPFAM" id="SSF53850">
    <property type="entry name" value="Periplasmic binding protein-like II"/>
    <property type="match status" value="1"/>
</dbReference>
<evidence type="ECO:0000256" key="1">
    <source>
        <dbReference type="ARBA" id="ARBA00005695"/>
    </source>
</evidence>
<reference evidence="6 7" key="1">
    <citation type="submission" date="2024-11" db="EMBL/GenBank/DDBJ databases">
        <title>The Natural Products Discovery Center: Release of the First 8490 Sequenced Strains for Exploring Actinobacteria Biosynthetic Diversity.</title>
        <authorList>
            <person name="Kalkreuter E."/>
            <person name="Kautsar S.A."/>
            <person name="Yang D."/>
            <person name="Bader C.D."/>
            <person name="Teijaro C.N."/>
            <person name="Fluegel L."/>
            <person name="Davis C.M."/>
            <person name="Simpson J.R."/>
            <person name="Lauterbach L."/>
            <person name="Steele A.D."/>
            <person name="Gui C."/>
            <person name="Meng S."/>
            <person name="Li G."/>
            <person name="Viehrig K."/>
            <person name="Ye F."/>
            <person name="Su P."/>
            <person name="Kiefer A.F."/>
            <person name="Nichols A."/>
            <person name="Cepeda A.J."/>
            <person name="Yan W."/>
            <person name="Fan B."/>
            <person name="Jiang Y."/>
            <person name="Adhikari A."/>
            <person name="Zheng C.-J."/>
            <person name="Schuster L."/>
            <person name="Cowan T.M."/>
            <person name="Smanski M.J."/>
            <person name="Chevrette M.G."/>
            <person name="De Carvalho L.P.S."/>
            <person name="Shen B."/>
        </authorList>
    </citation>
    <scope>NUCLEOTIDE SEQUENCE [LARGE SCALE GENOMIC DNA]</scope>
    <source>
        <strain evidence="6 7">NPDC020863</strain>
    </source>
</reference>
<feature type="signal peptide" evidence="4">
    <location>
        <begin position="1"/>
        <end position="30"/>
    </location>
</feature>
<dbReference type="Proteomes" id="UP001620295">
    <property type="component" value="Unassembled WGS sequence"/>
</dbReference>
<comment type="caution">
    <text evidence="6">The sequence shown here is derived from an EMBL/GenBank/DDBJ whole genome shotgun (WGS) entry which is preliminary data.</text>
</comment>
<dbReference type="PROSITE" id="PS51318">
    <property type="entry name" value="TAT"/>
    <property type="match status" value="1"/>
</dbReference>
<dbReference type="PIRSF" id="PIRSF002741">
    <property type="entry name" value="MppA"/>
    <property type="match status" value="1"/>
</dbReference>